<proteinExistence type="predicted"/>
<dbReference type="EMBL" id="CM004474">
    <property type="protein sequence ID" value="OCT80735.1"/>
    <property type="molecule type" value="Genomic_DNA"/>
</dbReference>
<evidence type="ECO:0000313" key="1">
    <source>
        <dbReference type="EMBL" id="OCT80735.1"/>
    </source>
</evidence>
<name>A0A974HK54_XENLA</name>
<reference evidence="2" key="1">
    <citation type="journal article" date="2016" name="Nature">
        <title>Genome evolution in the allotetraploid frog Xenopus laevis.</title>
        <authorList>
            <person name="Session A.M."/>
            <person name="Uno Y."/>
            <person name="Kwon T."/>
            <person name="Chapman J.A."/>
            <person name="Toyoda A."/>
            <person name="Takahashi S."/>
            <person name="Fukui A."/>
            <person name="Hikosaka A."/>
            <person name="Suzuki A."/>
            <person name="Kondo M."/>
            <person name="van Heeringen S.J."/>
            <person name="Quigley I."/>
            <person name="Heinz S."/>
            <person name="Ogino H."/>
            <person name="Ochi H."/>
            <person name="Hellsten U."/>
            <person name="Lyons J.B."/>
            <person name="Simakov O."/>
            <person name="Putnam N."/>
            <person name="Stites J."/>
            <person name="Kuroki Y."/>
            <person name="Tanaka T."/>
            <person name="Michiue T."/>
            <person name="Watanabe M."/>
            <person name="Bogdanovic O."/>
            <person name="Lister R."/>
            <person name="Georgiou G."/>
            <person name="Paranjpe S.S."/>
            <person name="van Kruijsbergen I."/>
            <person name="Shu S."/>
            <person name="Carlson J."/>
            <person name="Kinoshita T."/>
            <person name="Ohta Y."/>
            <person name="Mawaribuchi S."/>
            <person name="Jenkins J."/>
            <person name="Grimwood J."/>
            <person name="Schmutz J."/>
            <person name="Mitros T."/>
            <person name="Mozaffari S.V."/>
            <person name="Suzuki Y."/>
            <person name="Haramoto Y."/>
            <person name="Yamamoto T.S."/>
            <person name="Takagi C."/>
            <person name="Heald R."/>
            <person name="Miller K."/>
            <person name="Haudenschild C."/>
            <person name="Kitzman J."/>
            <person name="Nakayama T."/>
            <person name="Izutsu Y."/>
            <person name="Robert J."/>
            <person name="Fortriede J."/>
            <person name="Burns K."/>
            <person name="Lotay V."/>
            <person name="Karimi K."/>
            <person name="Yasuoka Y."/>
            <person name="Dichmann D.S."/>
            <person name="Flajnik M.F."/>
            <person name="Houston D.W."/>
            <person name="Shendure J."/>
            <person name="DuPasquier L."/>
            <person name="Vize P.D."/>
            <person name="Zorn A.M."/>
            <person name="Ito M."/>
            <person name="Marcotte E.M."/>
            <person name="Wallingford J.B."/>
            <person name="Ito Y."/>
            <person name="Asashima M."/>
            <person name="Ueno N."/>
            <person name="Matsuda Y."/>
            <person name="Veenstra G.J."/>
            <person name="Fujiyama A."/>
            <person name="Harland R.M."/>
            <person name="Taira M."/>
            <person name="Rokhsar D.S."/>
        </authorList>
    </citation>
    <scope>NUCLEOTIDE SEQUENCE [LARGE SCALE GENOMIC DNA]</scope>
    <source>
        <strain evidence="2">J</strain>
    </source>
</reference>
<feature type="non-terminal residue" evidence="1">
    <location>
        <position position="1"/>
    </location>
</feature>
<evidence type="ECO:0000313" key="2">
    <source>
        <dbReference type="Proteomes" id="UP000694892"/>
    </source>
</evidence>
<feature type="non-terminal residue" evidence="1">
    <location>
        <position position="109"/>
    </location>
</feature>
<dbReference type="AlphaFoldDB" id="A0A974HK54"/>
<organism evidence="1 2">
    <name type="scientific">Xenopus laevis</name>
    <name type="common">African clawed frog</name>
    <dbReference type="NCBI Taxonomy" id="8355"/>
    <lineage>
        <taxon>Eukaryota</taxon>
        <taxon>Metazoa</taxon>
        <taxon>Chordata</taxon>
        <taxon>Craniata</taxon>
        <taxon>Vertebrata</taxon>
        <taxon>Euteleostomi</taxon>
        <taxon>Amphibia</taxon>
        <taxon>Batrachia</taxon>
        <taxon>Anura</taxon>
        <taxon>Pipoidea</taxon>
        <taxon>Pipidae</taxon>
        <taxon>Xenopodinae</taxon>
        <taxon>Xenopus</taxon>
        <taxon>Xenopus</taxon>
    </lineage>
</organism>
<gene>
    <name evidence="1" type="ORF">XELAEV_18027549mg</name>
</gene>
<protein>
    <submittedName>
        <fullName evidence="1">Uncharacterized protein</fullName>
    </submittedName>
</protein>
<accession>A0A974HK54</accession>
<dbReference type="Proteomes" id="UP000694892">
    <property type="component" value="Chromosome 5L"/>
</dbReference>
<sequence>FDAFLIATCSRSLLSGSRCCEKILTASSSPLSAIICVRSFSISDLIVSTCVERLSTDSSIRSKLHLLHMANHCWLKAGSSMPRLGLMSSRKPLGMRFCLIYWAKVLTCS</sequence>